<protein>
    <recommendedName>
        <fullName evidence="4">Carbohydrate kinase PfkB domain-containing protein</fullName>
    </recommendedName>
</protein>
<comment type="similarity">
    <text evidence="1">Belongs to the carbohydrate kinase PfkB family.</text>
</comment>
<keyword evidence="3" id="KW-0418">Kinase</keyword>
<evidence type="ECO:0000259" key="4">
    <source>
        <dbReference type="Pfam" id="PF00294"/>
    </source>
</evidence>
<evidence type="ECO:0000313" key="5">
    <source>
        <dbReference type="EMBL" id="SUZ85933.1"/>
    </source>
</evidence>
<sequence length="333" mass="36188">MKLDISSLGNAIVDVQFSIEEDFVSKLEKMSIPKGSMTLIEAEEQSNLIKLLMAQYGNSKLSCGGAATNSIVAASNFGSKCHFSCRVKNDDLGIFYLEDLEKNNVIHSNKVLESDLSTGQSVIMVTPDAERTMCTYLGVSNLLSSDDLDKSAIRDSQYLFLEGYLVASESALEACFEASKVAKASGTKIAISLSAETIINAFRDQMNSLIKLGCDILFCNESEARALSQCEDVLEAQKSLREVSSQNLITLGKDGSRIWDGSKTETIKGFEAKAIDTNGAGDIFAGSVLHKICEGKDLKTAAKFGCYAASKQVETFGPRLTESEYRKIKEEFS</sequence>
<keyword evidence="2" id="KW-0808">Transferase</keyword>
<dbReference type="PANTHER" id="PTHR43320:SF3">
    <property type="entry name" value="CARBOHYDRATE KINASE PFKB DOMAIN-CONTAINING PROTEIN"/>
    <property type="match status" value="1"/>
</dbReference>
<dbReference type="PANTHER" id="PTHR43320">
    <property type="entry name" value="SUGAR KINASE"/>
    <property type="match status" value="1"/>
</dbReference>
<dbReference type="SUPFAM" id="SSF53613">
    <property type="entry name" value="Ribokinase-like"/>
    <property type="match status" value="1"/>
</dbReference>
<organism evidence="5">
    <name type="scientific">marine metagenome</name>
    <dbReference type="NCBI Taxonomy" id="408172"/>
    <lineage>
        <taxon>unclassified sequences</taxon>
        <taxon>metagenomes</taxon>
        <taxon>ecological metagenomes</taxon>
    </lineage>
</organism>
<proteinExistence type="inferred from homology"/>
<dbReference type="Gene3D" id="3.30.1110.10">
    <property type="match status" value="1"/>
</dbReference>
<feature type="domain" description="Carbohydrate kinase PfkB" evidence="4">
    <location>
        <begin position="55"/>
        <end position="320"/>
    </location>
</feature>
<reference evidence="5" key="1">
    <citation type="submission" date="2018-05" db="EMBL/GenBank/DDBJ databases">
        <authorList>
            <person name="Lanie J.A."/>
            <person name="Ng W.-L."/>
            <person name="Kazmierczak K.M."/>
            <person name="Andrzejewski T.M."/>
            <person name="Davidsen T.M."/>
            <person name="Wayne K.J."/>
            <person name="Tettelin H."/>
            <person name="Glass J.I."/>
            <person name="Rusch D."/>
            <person name="Podicherti R."/>
            <person name="Tsui H.-C.T."/>
            <person name="Winkler M.E."/>
        </authorList>
    </citation>
    <scope>NUCLEOTIDE SEQUENCE</scope>
</reference>
<evidence type="ECO:0000256" key="1">
    <source>
        <dbReference type="ARBA" id="ARBA00010688"/>
    </source>
</evidence>
<evidence type="ECO:0000256" key="2">
    <source>
        <dbReference type="ARBA" id="ARBA00022679"/>
    </source>
</evidence>
<dbReference type="InterPro" id="IPR011611">
    <property type="entry name" value="PfkB_dom"/>
</dbReference>
<dbReference type="CDD" id="cd01168">
    <property type="entry name" value="adenosine_kinase"/>
    <property type="match status" value="1"/>
</dbReference>
<evidence type="ECO:0000256" key="3">
    <source>
        <dbReference type="ARBA" id="ARBA00022777"/>
    </source>
</evidence>
<dbReference type="InterPro" id="IPR029056">
    <property type="entry name" value="Ribokinase-like"/>
</dbReference>
<name>A0A381R8U7_9ZZZZ</name>
<dbReference type="InterPro" id="IPR052700">
    <property type="entry name" value="Carb_kinase_PfkB-like"/>
</dbReference>
<dbReference type="Gene3D" id="3.40.1190.20">
    <property type="match status" value="1"/>
</dbReference>
<gene>
    <name evidence="5" type="ORF">METZ01_LOCUS38787</name>
</gene>
<dbReference type="EMBL" id="UINC01001658">
    <property type="protein sequence ID" value="SUZ85933.1"/>
    <property type="molecule type" value="Genomic_DNA"/>
</dbReference>
<dbReference type="AlphaFoldDB" id="A0A381R8U7"/>
<dbReference type="GO" id="GO:0016301">
    <property type="term" value="F:kinase activity"/>
    <property type="evidence" value="ECO:0007669"/>
    <property type="project" value="UniProtKB-KW"/>
</dbReference>
<accession>A0A381R8U7</accession>
<dbReference type="Pfam" id="PF00294">
    <property type="entry name" value="PfkB"/>
    <property type="match status" value="1"/>
</dbReference>